<dbReference type="Gene3D" id="1.20.1280.50">
    <property type="match status" value="1"/>
</dbReference>
<proteinExistence type="predicted"/>
<dbReference type="Pfam" id="PF24758">
    <property type="entry name" value="LRR_At5g56370"/>
    <property type="match status" value="1"/>
</dbReference>
<dbReference type="PROSITE" id="PS50181">
    <property type="entry name" value="FBOX"/>
    <property type="match status" value="1"/>
</dbReference>
<name>R0HQ68_9BRAS</name>
<dbReference type="SUPFAM" id="SSF81383">
    <property type="entry name" value="F-box domain"/>
    <property type="match status" value="1"/>
</dbReference>
<protein>
    <recommendedName>
        <fullName evidence="1">F-box domain-containing protein</fullName>
    </recommendedName>
</protein>
<dbReference type="SMART" id="SM00256">
    <property type="entry name" value="FBOX"/>
    <property type="match status" value="1"/>
</dbReference>
<dbReference type="InterPro" id="IPR036047">
    <property type="entry name" value="F-box-like_dom_sf"/>
</dbReference>
<dbReference type="Gene3D" id="3.80.10.10">
    <property type="entry name" value="Ribonuclease Inhibitor"/>
    <property type="match status" value="1"/>
</dbReference>
<dbReference type="Pfam" id="PF00646">
    <property type="entry name" value="F-box"/>
    <property type="match status" value="1"/>
</dbReference>
<dbReference type="InterPro" id="IPR001810">
    <property type="entry name" value="F-box_dom"/>
</dbReference>
<accession>R0HQ68</accession>
<organism evidence="2 3">
    <name type="scientific">Capsella rubella</name>
    <dbReference type="NCBI Taxonomy" id="81985"/>
    <lineage>
        <taxon>Eukaryota</taxon>
        <taxon>Viridiplantae</taxon>
        <taxon>Streptophyta</taxon>
        <taxon>Embryophyta</taxon>
        <taxon>Tracheophyta</taxon>
        <taxon>Spermatophyta</taxon>
        <taxon>Magnoliopsida</taxon>
        <taxon>eudicotyledons</taxon>
        <taxon>Gunneridae</taxon>
        <taxon>Pentapetalae</taxon>
        <taxon>rosids</taxon>
        <taxon>malvids</taxon>
        <taxon>Brassicales</taxon>
        <taxon>Brassicaceae</taxon>
        <taxon>Camelineae</taxon>
        <taxon>Capsella</taxon>
    </lineage>
</organism>
<evidence type="ECO:0000313" key="3">
    <source>
        <dbReference type="Proteomes" id="UP000029121"/>
    </source>
</evidence>
<keyword evidence="3" id="KW-1185">Reference proteome</keyword>
<dbReference type="eggNOG" id="ENOG502RRI2">
    <property type="taxonomic scope" value="Eukaryota"/>
</dbReference>
<evidence type="ECO:0000259" key="1">
    <source>
        <dbReference type="PROSITE" id="PS50181"/>
    </source>
</evidence>
<dbReference type="EMBL" id="KB870807">
    <property type="protein sequence ID" value="EOA31909.1"/>
    <property type="molecule type" value="Genomic_DNA"/>
</dbReference>
<evidence type="ECO:0000313" key="2">
    <source>
        <dbReference type="EMBL" id="EOA31909.1"/>
    </source>
</evidence>
<dbReference type="AlphaFoldDB" id="R0HQ68"/>
<dbReference type="PANTHER" id="PTHR32153">
    <property type="entry name" value="OJ000223_09.16 PROTEIN"/>
    <property type="match status" value="1"/>
</dbReference>
<dbReference type="Proteomes" id="UP000029121">
    <property type="component" value="Unassembled WGS sequence"/>
</dbReference>
<dbReference type="InterPro" id="IPR044997">
    <property type="entry name" value="F-box_plant"/>
</dbReference>
<feature type="domain" description="F-box" evidence="1">
    <location>
        <begin position="19"/>
        <end position="66"/>
    </location>
</feature>
<dbReference type="InterPro" id="IPR055411">
    <property type="entry name" value="LRR_FXL15/At3g58940/PEG3-like"/>
</dbReference>
<reference evidence="3" key="1">
    <citation type="journal article" date="2013" name="Nat. Genet.">
        <title>The Capsella rubella genome and the genomic consequences of rapid mating system evolution.</title>
        <authorList>
            <person name="Slotte T."/>
            <person name="Hazzouri K.M."/>
            <person name="Agren J.A."/>
            <person name="Koenig D."/>
            <person name="Maumus F."/>
            <person name="Guo Y.L."/>
            <person name="Steige K."/>
            <person name="Platts A.E."/>
            <person name="Escobar J.S."/>
            <person name="Newman L.K."/>
            <person name="Wang W."/>
            <person name="Mandakova T."/>
            <person name="Vello E."/>
            <person name="Smith L.M."/>
            <person name="Henz S.R."/>
            <person name="Steffen J."/>
            <person name="Takuno S."/>
            <person name="Brandvain Y."/>
            <person name="Coop G."/>
            <person name="Andolfatto P."/>
            <person name="Hu T.T."/>
            <person name="Blanchette M."/>
            <person name="Clark R.M."/>
            <person name="Quesneville H."/>
            <person name="Nordborg M."/>
            <person name="Gaut B.S."/>
            <person name="Lysak M.A."/>
            <person name="Jenkins J."/>
            <person name="Grimwood J."/>
            <person name="Chapman J."/>
            <person name="Prochnik S."/>
            <person name="Shu S."/>
            <person name="Rokhsar D."/>
            <person name="Schmutz J."/>
            <person name="Weigel D."/>
            <person name="Wright S.I."/>
        </authorList>
    </citation>
    <scope>NUCLEOTIDE SEQUENCE [LARGE SCALE GENOMIC DNA]</scope>
    <source>
        <strain evidence="3">cv. Monte Gargano</strain>
    </source>
</reference>
<dbReference type="InterPro" id="IPR032675">
    <property type="entry name" value="LRR_dom_sf"/>
</dbReference>
<sequence length="446" mass="50936">MEKSSSSSSSSSFVPIENVDWISTLPNDLLLVILSRLSTEEAVRTSVVSKRWEHVWKHMSHIALDMRKKVTSSNNTLDVTKRVAPLMTKIINNHRGHLESCVIDSYTNGMLNTWIDSLTGVRQTKHLTLRRHVGEEKWQNSCRDFPQNSFSFASLTSLSLFSYTLRTSHSFNDCQNLKTLKLWVTFASEAGIFNRILASCPSLEVLVLGVGCFKKGGPLKIDNKRLKLLKVSAYGEMEGIKVTSPSLHILAIDEVLPCERYNFDLTSPGLQFSRFLARISLPHVSYNISKENCIGHEEYVIKSGGALLRKSFPAYMSVSVDLMNAREVSRLRQVLLAWTHPIRLELEIIFKKNNAHREEEASPKYKEPFPNAEFRVDTLWMYNFSGSSEEEFAFVSCLVRQKTVKRRMMIKTTGFPERNKLEIETAVAKLRALKTKDQWELTINCF</sequence>
<dbReference type="InterPro" id="IPR053781">
    <property type="entry name" value="F-box_AtFBL13-like"/>
</dbReference>
<gene>
    <name evidence="2" type="ORF">CARUB_v10015144mg</name>
</gene>
<dbReference type="CDD" id="cd22160">
    <property type="entry name" value="F-box_AtFBL13-like"/>
    <property type="match status" value="1"/>
</dbReference>
<dbReference type="STRING" id="81985.R0HQ68"/>
<dbReference type="SUPFAM" id="SSF52047">
    <property type="entry name" value="RNI-like"/>
    <property type="match status" value="1"/>
</dbReference>